<proteinExistence type="predicted"/>
<dbReference type="AlphaFoldDB" id="A0A5C5WXQ3"/>
<comment type="caution">
    <text evidence="1">The sequence shown here is derived from an EMBL/GenBank/DDBJ whole genome shotgun (WGS) entry which is preliminary data.</text>
</comment>
<dbReference type="Proteomes" id="UP000316598">
    <property type="component" value="Unassembled WGS sequence"/>
</dbReference>
<sequence length="181" mass="20637">MSFAQIRGWMIMPLYVHDHQAEGEVAYVMADGIAVWERLHAAADLYHLKRVDDIYLLDEQQMSTYNFVRGQNDSRVQREIDFLGLHGVPTEHIHTVRPVDGDWLSSRSEAVGLQRALPGVTKLVVVTSAPHTRRCRLCFDRVFKDEANVSVCAATSSADSAETHFPIWIEYGKLIVYWFCV</sequence>
<evidence type="ECO:0000313" key="2">
    <source>
        <dbReference type="Proteomes" id="UP000316598"/>
    </source>
</evidence>
<dbReference type="OrthoDB" id="257913at2"/>
<reference evidence="1 2" key="1">
    <citation type="submission" date="2019-02" db="EMBL/GenBank/DDBJ databases">
        <title>Deep-cultivation of Planctomycetes and their phenomic and genomic characterization uncovers novel biology.</title>
        <authorList>
            <person name="Wiegand S."/>
            <person name="Jogler M."/>
            <person name="Boedeker C."/>
            <person name="Pinto D."/>
            <person name="Vollmers J."/>
            <person name="Rivas-Marin E."/>
            <person name="Kohn T."/>
            <person name="Peeters S.H."/>
            <person name="Heuer A."/>
            <person name="Rast P."/>
            <person name="Oberbeckmann S."/>
            <person name="Bunk B."/>
            <person name="Jeske O."/>
            <person name="Meyerdierks A."/>
            <person name="Storesund J.E."/>
            <person name="Kallscheuer N."/>
            <person name="Luecker S."/>
            <person name="Lage O.M."/>
            <person name="Pohl T."/>
            <person name="Merkel B.J."/>
            <person name="Hornburger P."/>
            <person name="Mueller R.-W."/>
            <person name="Bruemmer F."/>
            <person name="Labrenz M."/>
            <person name="Spormann A.M."/>
            <person name="Op Den Camp H."/>
            <person name="Overmann J."/>
            <person name="Amann R."/>
            <person name="Jetten M.S.M."/>
            <person name="Mascher T."/>
            <person name="Medema M.H."/>
            <person name="Devos D.P."/>
            <person name="Kaster A.-K."/>
            <person name="Ovreas L."/>
            <person name="Rohde M."/>
            <person name="Galperin M.Y."/>
            <person name="Jogler C."/>
        </authorList>
    </citation>
    <scope>NUCLEOTIDE SEQUENCE [LARGE SCALE GENOMIC DNA]</scope>
    <source>
        <strain evidence="1 2">Pla22</strain>
    </source>
</reference>
<protein>
    <submittedName>
        <fullName evidence="1">Uncharacterized protein</fullName>
    </submittedName>
</protein>
<keyword evidence="2" id="KW-1185">Reference proteome</keyword>
<accession>A0A5C5WXQ3</accession>
<gene>
    <name evidence="1" type="ORF">Pla22_23020</name>
</gene>
<evidence type="ECO:0000313" key="1">
    <source>
        <dbReference type="EMBL" id="TWT54652.1"/>
    </source>
</evidence>
<name>A0A5C5WXQ3_9BACT</name>
<organism evidence="1 2">
    <name type="scientific">Rubripirellula amarantea</name>
    <dbReference type="NCBI Taxonomy" id="2527999"/>
    <lineage>
        <taxon>Bacteria</taxon>
        <taxon>Pseudomonadati</taxon>
        <taxon>Planctomycetota</taxon>
        <taxon>Planctomycetia</taxon>
        <taxon>Pirellulales</taxon>
        <taxon>Pirellulaceae</taxon>
        <taxon>Rubripirellula</taxon>
    </lineage>
</organism>
<dbReference type="EMBL" id="SJPI01000001">
    <property type="protein sequence ID" value="TWT54652.1"/>
    <property type="molecule type" value="Genomic_DNA"/>
</dbReference>